<gene>
    <name evidence="1" type="ORF">MM415B01619_0009</name>
</gene>
<dbReference type="EMBL" id="MT141282">
    <property type="protein sequence ID" value="QJA57599.1"/>
    <property type="molecule type" value="Genomic_DNA"/>
</dbReference>
<accession>A0A6M3IJ73</accession>
<evidence type="ECO:0000313" key="1">
    <source>
        <dbReference type="EMBL" id="QJA57599.1"/>
    </source>
</evidence>
<dbReference type="GO" id="GO:0051536">
    <property type="term" value="F:iron-sulfur cluster binding"/>
    <property type="evidence" value="ECO:0007669"/>
    <property type="project" value="InterPro"/>
</dbReference>
<sequence>MLTLSSVAIAEKNKLSSAGAWLVLLDIVLTDGVTHIRLIRNTEDKVWPTIGGNTYQKFPFEIDDTREDKGGEHNVLNIRVGNATRALMPYLEDEKGMVGCAVTLYVVHSDHLNLTTAEINETFIITSSSANSLWVTFELSSRNLFNVQFPDNRYIRNWCRFKFNYPEERDYRCGYIGGAFTDCNKTLANCRARGNSVNFGGFPGIPEGGLYIANA</sequence>
<reference evidence="1" key="1">
    <citation type="submission" date="2020-03" db="EMBL/GenBank/DDBJ databases">
        <title>The deep terrestrial virosphere.</title>
        <authorList>
            <person name="Holmfeldt K."/>
            <person name="Nilsson E."/>
            <person name="Simone D."/>
            <person name="Lopez-Fernandez M."/>
            <person name="Wu X."/>
            <person name="de Brujin I."/>
            <person name="Lundin D."/>
            <person name="Andersson A."/>
            <person name="Bertilsson S."/>
            <person name="Dopson M."/>
        </authorList>
    </citation>
    <scope>NUCLEOTIDE SEQUENCE</scope>
    <source>
        <strain evidence="1">MM415B01619</strain>
    </source>
</reference>
<name>A0A6M3IJ73_9ZZZZ</name>
<dbReference type="GO" id="GO:0046718">
    <property type="term" value="P:symbiont entry into host cell"/>
    <property type="evidence" value="ECO:0007669"/>
    <property type="project" value="InterPro"/>
</dbReference>
<protein>
    <submittedName>
        <fullName evidence="1">Putative tail protein</fullName>
    </submittedName>
</protein>
<proteinExistence type="predicted"/>
<dbReference type="AlphaFoldDB" id="A0A6M3IJ73"/>
<dbReference type="Pfam" id="PF05100">
    <property type="entry name" value="Phage_tail_L"/>
    <property type="match status" value="1"/>
</dbReference>
<dbReference type="GO" id="GO:0030430">
    <property type="term" value="C:host cell cytoplasm"/>
    <property type="evidence" value="ECO:0007669"/>
    <property type="project" value="InterPro"/>
</dbReference>
<organism evidence="1">
    <name type="scientific">viral metagenome</name>
    <dbReference type="NCBI Taxonomy" id="1070528"/>
    <lineage>
        <taxon>unclassified sequences</taxon>
        <taxon>metagenomes</taxon>
        <taxon>organismal metagenomes</taxon>
    </lineage>
</organism>
<dbReference type="InterPro" id="IPR006487">
    <property type="entry name" value="Phage_lambda_L"/>
</dbReference>